<feature type="region of interest" description="Disordered" evidence="3">
    <location>
        <begin position="317"/>
        <end position="337"/>
    </location>
</feature>
<sequence>MSLPLVYLLVTLLFNFLNPCAAQTVALSFSEYEAPPPTPFVISLLTDDPATIAAIKYPNRLQGIDYITSLASQALPQLLEKSVMPTVEQPQIKISKLTIEKFAQPTIEAKFIDGAGISAHVHLPQVVMSAIYDASTFFTTYKGKFKADVENLTVLMEVYVSRNETANLNIIETPICNVTSTRIRIVFAGDMSTYLNLMRSLIEQTVIEVLGSELCQISVKVAQFFEQQKKQILMTTPAPRSTAQPTPIPTHLLSLNTGYGAAMQQTTPEPEEENENAIYEEPADDLDSTDDLAAKFAADLCANERVDGGYEISRDEQLSDVPMPTQQVGGGRPVENVAESGERPLRFHPPPGASDSDSQRFNPLLVEGFWAPDLTLMYAPKFTHKDVMFGLDGGIVFYGQKAKNVSRPSMLNISALGDQMFGLLISEYVPNTFFAHVYDNGLGTIRESFRTRNLPKFIKPIAKLLCSTCELQLIANLTARPQMRIDLSGVRLDIEGDVAIVFLGKTRRHEVVTANTKLDITVTSFLNIFVIFHKVKPFLKHSRVYGDIALTSVDIQMKNMGVSGMFANSLKKALNAIIPKKLWPKIKKRLRFALNQRGIKLPVMCGVELEKPSLSYVDHAIVINTDFSYDLPRFISKFKAYINAEVERAKKKQQLEDEEEYNGMR</sequence>
<evidence type="ECO:0000259" key="6">
    <source>
        <dbReference type="SMART" id="SM00329"/>
    </source>
</evidence>
<feature type="domain" description="Lipid-binding serum glycoprotein N-terminal" evidence="5">
    <location>
        <begin position="60"/>
        <end position="281"/>
    </location>
</feature>
<dbReference type="InterPro" id="IPR017943">
    <property type="entry name" value="Bactericidal_perm-incr_a/b_dom"/>
</dbReference>
<comment type="similarity">
    <text evidence="1">Belongs to the BPI/LBP/Plunc superfamily. BPI/LBP family.</text>
</comment>
<dbReference type="Proteomes" id="UP000036681">
    <property type="component" value="Unplaced"/>
</dbReference>
<evidence type="ECO:0000256" key="1">
    <source>
        <dbReference type="ARBA" id="ARBA00007292"/>
    </source>
</evidence>
<evidence type="ECO:0000313" key="7">
    <source>
        <dbReference type="Proteomes" id="UP000036681"/>
    </source>
</evidence>
<protein>
    <submittedName>
        <fullName evidence="8">BPI2 domain-containing protein</fullName>
    </submittedName>
</protein>
<dbReference type="SUPFAM" id="SSF55394">
    <property type="entry name" value="Bactericidal permeability-increasing protein, BPI"/>
    <property type="match status" value="2"/>
</dbReference>
<dbReference type="GO" id="GO:0008289">
    <property type="term" value="F:lipid binding"/>
    <property type="evidence" value="ECO:0007669"/>
    <property type="project" value="InterPro"/>
</dbReference>
<evidence type="ECO:0000256" key="3">
    <source>
        <dbReference type="SAM" id="MobiDB-lite"/>
    </source>
</evidence>
<dbReference type="PANTHER" id="PTHR10504:SF136">
    <property type="entry name" value="NOSE RESISTANT TO FLUOXETINE PROTEIN 5"/>
    <property type="match status" value="1"/>
</dbReference>
<dbReference type="GO" id="GO:0005615">
    <property type="term" value="C:extracellular space"/>
    <property type="evidence" value="ECO:0007669"/>
    <property type="project" value="TreeGrafter"/>
</dbReference>
<dbReference type="Gene3D" id="3.15.10.10">
    <property type="entry name" value="Bactericidal permeability-increasing protein, domain 1"/>
    <property type="match status" value="1"/>
</dbReference>
<feature type="domain" description="Lipid-binding serum glycoprotein C-terminal" evidence="6">
    <location>
        <begin position="415"/>
        <end position="625"/>
    </location>
</feature>
<dbReference type="Pfam" id="PF01273">
    <property type="entry name" value="LBP_BPI_CETP"/>
    <property type="match status" value="1"/>
</dbReference>
<feature type="chain" id="PRO_5005656751" evidence="4">
    <location>
        <begin position="23"/>
        <end position="665"/>
    </location>
</feature>
<dbReference type="AlphaFoldDB" id="A0A0M3I0G6"/>
<evidence type="ECO:0000256" key="2">
    <source>
        <dbReference type="ARBA" id="ARBA00023157"/>
    </source>
</evidence>
<dbReference type="WBParaSite" id="ALUE_0000961201-mRNA-1">
    <property type="protein sequence ID" value="ALUE_0000961201-mRNA-1"/>
    <property type="gene ID" value="ALUE_0000961201"/>
</dbReference>
<dbReference type="PANTHER" id="PTHR10504">
    <property type="entry name" value="BACTERICIDAL PERMEABILITY-INCREASING BPI PROTEIN-RELATED"/>
    <property type="match status" value="1"/>
</dbReference>
<accession>A0A0M3I0G6</accession>
<keyword evidence="2" id="KW-1015">Disulfide bond</keyword>
<dbReference type="SMART" id="SM00328">
    <property type="entry name" value="BPI1"/>
    <property type="match status" value="1"/>
</dbReference>
<feature type="signal peptide" evidence="4">
    <location>
        <begin position="1"/>
        <end position="22"/>
    </location>
</feature>
<dbReference type="InterPro" id="IPR001124">
    <property type="entry name" value="Lipid-bd_serum_glycop_C"/>
</dbReference>
<reference evidence="8" key="1">
    <citation type="submission" date="2017-02" db="UniProtKB">
        <authorList>
            <consortium name="WormBaseParasite"/>
        </authorList>
    </citation>
    <scope>IDENTIFICATION</scope>
</reference>
<dbReference type="Gene3D" id="3.15.20.10">
    <property type="entry name" value="Bactericidal permeability-increasing protein, domain 2"/>
    <property type="match status" value="1"/>
</dbReference>
<proteinExistence type="inferred from homology"/>
<dbReference type="InterPro" id="IPR017942">
    <property type="entry name" value="Lipid-bd_serum_glycop_N"/>
</dbReference>
<keyword evidence="4" id="KW-0732">Signal</keyword>
<dbReference type="Pfam" id="PF02886">
    <property type="entry name" value="LBP_BPI_CETP_C"/>
    <property type="match status" value="1"/>
</dbReference>
<dbReference type="InterPro" id="IPR032942">
    <property type="entry name" value="BPI/LBP/Plunc"/>
</dbReference>
<evidence type="ECO:0000256" key="4">
    <source>
        <dbReference type="SAM" id="SignalP"/>
    </source>
</evidence>
<evidence type="ECO:0000259" key="5">
    <source>
        <dbReference type="SMART" id="SM00328"/>
    </source>
</evidence>
<dbReference type="SMART" id="SM00329">
    <property type="entry name" value="BPI2"/>
    <property type="match status" value="1"/>
</dbReference>
<organism evidence="7 8">
    <name type="scientific">Ascaris lumbricoides</name>
    <name type="common">Giant roundworm</name>
    <dbReference type="NCBI Taxonomy" id="6252"/>
    <lineage>
        <taxon>Eukaryota</taxon>
        <taxon>Metazoa</taxon>
        <taxon>Ecdysozoa</taxon>
        <taxon>Nematoda</taxon>
        <taxon>Chromadorea</taxon>
        <taxon>Rhabditida</taxon>
        <taxon>Spirurina</taxon>
        <taxon>Ascaridomorpha</taxon>
        <taxon>Ascaridoidea</taxon>
        <taxon>Ascarididae</taxon>
        <taxon>Ascaris</taxon>
    </lineage>
</organism>
<name>A0A0M3I0G6_ASCLU</name>
<evidence type="ECO:0000313" key="8">
    <source>
        <dbReference type="WBParaSite" id="ALUE_0000961201-mRNA-1"/>
    </source>
</evidence>
<keyword evidence="7" id="KW-1185">Reference proteome</keyword>